<accession>B3PLR1</accession>
<dbReference type="GO" id="GO:0006788">
    <property type="term" value="P:heme oxidation"/>
    <property type="evidence" value="ECO:0007669"/>
    <property type="project" value="InterPro"/>
</dbReference>
<dbReference type="STRING" id="498211.CJA_2682"/>
<dbReference type="Gene3D" id="1.20.910.10">
    <property type="entry name" value="Heme oxygenase-like"/>
    <property type="match status" value="1"/>
</dbReference>
<dbReference type="Pfam" id="PF01126">
    <property type="entry name" value="Heme_oxygenase"/>
    <property type="match status" value="1"/>
</dbReference>
<dbReference type="SUPFAM" id="SSF48613">
    <property type="entry name" value="Heme oxygenase-like"/>
    <property type="match status" value="1"/>
</dbReference>
<dbReference type="RefSeq" id="WP_012488276.1">
    <property type="nucleotide sequence ID" value="NC_010995.1"/>
</dbReference>
<dbReference type="InterPro" id="IPR016084">
    <property type="entry name" value="Haem_Oase-like_multi-hlx"/>
</dbReference>
<dbReference type="CDD" id="cd19166">
    <property type="entry name" value="HemeO-bac"/>
    <property type="match status" value="1"/>
</dbReference>
<gene>
    <name evidence="1" type="ordered locus">CJA_2682</name>
</gene>
<dbReference type="OrthoDB" id="9149607at2"/>
<evidence type="ECO:0000313" key="2">
    <source>
        <dbReference type="Proteomes" id="UP000001036"/>
    </source>
</evidence>
<proteinExistence type="predicted"/>
<protein>
    <submittedName>
        <fullName evidence="1">Heme oxygenase</fullName>
    </submittedName>
</protein>
<organism evidence="1 2">
    <name type="scientific">Cellvibrio japonicus (strain Ueda107)</name>
    <name type="common">Pseudomonas fluorescens subsp. cellulosa</name>
    <dbReference type="NCBI Taxonomy" id="498211"/>
    <lineage>
        <taxon>Bacteria</taxon>
        <taxon>Pseudomonadati</taxon>
        <taxon>Pseudomonadota</taxon>
        <taxon>Gammaproteobacteria</taxon>
        <taxon>Cellvibrionales</taxon>
        <taxon>Cellvibrionaceae</taxon>
        <taxon>Cellvibrio</taxon>
    </lineage>
</organism>
<keyword evidence="2" id="KW-1185">Reference proteome</keyword>
<evidence type="ECO:0000313" key="1">
    <source>
        <dbReference type="EMBL" id="ACE85406.1"/>
    </source>
</evidence>
<dbReference type="HOGENOM" id="CLU_085041_1_0_6"/>
<dbReference type="eggNOG" id="COG3230">
    <property type="taxonomic scope" value="Bacteria"/>
</dbReference>
<dbReference type="Proteomes" id="UP000001036">
    <property type="component" value="Chromosome"/>
</dbReference>
<dbReference type="KEGG" id="cja:CJA_2682"/>
<dbReference type="InterPro" id="IPR016053">
    <property type="entry name" value="Haem_Oase-like"/>
</dbReference>
<dbReference type="AlphaFoldDB" id="B3PLR1"/>
<name>B3PLR1_CELJU</name>
<sequence length="205" mass="22987">MSLPLKSAPPPLSALLKETSTGHHEGLDKRIMSLAPFSSRERYALFLRTMARLHRVTTRWFQHHTLKTWLPGLDERDRVNAVLQDCTDLGVSREDQAEDALIAARMVVDNPYTALGWAYTIEGSNMGAAFLLKMARAELGLSETFGARHMAGHDDGRGLHWRRFREALDAIPLTEEQRELAQQGALDAFNFARKSVDDLMADSGQ</sequence>
<reference evidence="1 2" key="1">
    <citation type="journal article" date="2008" name="J. Bacteriol.">
        <title>Insights into plant cell wall degradation from the genome sequence of the soil bacterium Cellvibrio japonicus.</title>
        <authorList>
            <person name="Deboy R.T."/>
            <person name="Mongodin E.F."/>
            <person name="Fouts D.E."/>
            <person name="Tailford L.E."/>
            <person name="Khouri H."/>
            <person name="Emerson J.B."/>
            <person name="Mohamoud Y."/>
            <person name="Watkins K."/>
            <person name="Henrissat B."/>
            <person name="Gilbert H.J."/>
            <person name="Nelson K.E."/>
        </authorList>
    </citation>
    <scope>NUCLEOTIDE SEQUENCE [LARGE SCALE GENOMIC DNA]</scope>
    <source>
        <strain evidence="1 2">Ueda107</strain>
    </source>
</reference>
<dbReference type="GO" id="GO:0004392">
    <property type="term" value="F:heme oxygenase (decyclizing) activity"/>
    <property type="evidence" value="ECO:0007669"/>
    <property type="project" value="InterPro"/>
</dbReference>
<dbReference type="EMBL" id="CP000934">
    <property type="protein sequence ID" value="ACE85406.1"/>
    <property type="molecule type" value="Genomic_DNA"/>
</dbReference>